<proteinExistence type="predicted"/>
<evidence type="ECO:0000313" key="2">
    <source>
        <dbReference type="EMBL" id="KIO03644.1"/>
    </source>
</evidence>
<organism evidence="2 3">
    <name type="scientific">Pisolithus tinctorius Marx 270</name>
    <dbReference type="NCBI Taxonomy" id="870435"/>
    <lineage>
        <taxon>Eukaryota</taxon>
        <taxon>Fungi</taxon>
        <taxon>Dikarya</taxon>
        <taxon>Basidiomycota</taxon>
        <taxon>Agaricomycotina</taxon>
        <taxon>Agaricomycetes</taxon>
        <taxon>Agaricomycetidae</taxon>
        <taxon>Boletales</taxon>
        <taxon>Sclerodermatineae</taxon>
        <taxon>Pisolithaceae</taxon>
        <taxon>Pisolithus</taxon>
    </lineage>
</organism>
<dbReference type="AlphaFoldDB" id="A0A0C3P837"/>
<accession>A0A0C3P837</accession>
<dbReference type="InParanoid" id="A0A0C3P837"/>
<evidence type="ECO:0000259" key="1">
    <source>
        <dbReference type="Pfam" id="PF14308"/>
    </source>
</evidence>
<protein>
    <recommendedName>
        <fullName evidence="1">DNAJ-containing protein X-domain domain-containing protein</fullName>
    </recommendedName>
</protein>
<dbReference type="InterPro" id="IPR026894">
    <property type="entry name" value="DnaJ_X"/>
</dbReference>
<name>A0A0C3P837_PISTI</name>
<dbReference type="HOGENOM" id="CLU_2004848_0_0_1"/>
<sequence>MTSHGQVQPVILNMIGRYCIYRLLAIHTLNAICRHFNAPSTVQEVEALQAKLIETEDEDEQRALEEDVTGKILWLCWCGIRAEVDELLSKVVHYIRMVQYPWVSGVTRSNVATSPPSSGTRESN</sequence>
<gene>
    <name evidence="2" type="ORF">M404DRAFT_1001125</name>
</gene>
<reference evidence="3" key="2">
    <citation type="submission" date="2015-01" db="EMBL/GenBank/DDBJ databases">
        <title>Evolutionary Origins and Diversification of the Mycorrhizal Mutualists.</title>
        <authorList>
            <consortium name="DOE Joint Genome Institute"/>
            <consortium name="Mycorrhizal Genomics Consortium"/>
            <person name="Kohler A."/>
            <person name="Kuo A."/>
            <person name="Nagy L.G."/>
            <person name="Floudas D."/>
            <person name="Copeland A."/>
            <person name="Barry K.W."/>
            <person name="Cichocki N."/>
            <person name="Veneault-Fourrey C."/>
            <person name="LaButti K."/>
            <person name="Lindquist E.A."/>
            <person name="Lipzen A."/>
            <person name="Lundell T."/>
            <person name="Morin E."/>
            <person name="Murat C."/>
            <person name="Riley R."/>
            <person name="Ohm R."/>
            <person name="Sun H."/>
            <person name="Tunlid A."/>
            <person name="Henrissat B."/>
            <person name="Grigoriev I.V."/>
            <person name="Hibbett D.S."/>
            <person name="Martin F."/>
        </authorList>
    </citation>
    <scope>NUCLEOTIDE SEQUENCE [LARGE SCALE GENOMIC DNA]</scope>
    <source>
        <strain evidence="3">Marx 270</strain>
    </source>
</reference>
<dbReference type="Pfam" id="PF14308">
    <property type="entry name" value="DnaJ-X"/>
    <property type="match status" value="1"/>
</dbReference>
<dbReference type="Proteomes" id="UP000054217">
    <property type="component" value="Unassembled WGS sequence"/>
</dbReference>
<keyword evidence="3" id="KW-1185">Reference proteome</keyword>
<feature type="domain" description="DNAJ-containing protein X-domain" evidence="1">
    <location>
        <begin position="28"/>
        <end position="93"/>
    </location>
</feature>
<evidence type="ECO:0000313" key="3">
    <source>
        <dbReference type="Proteomes" id="UP000054217"/>
    </source>
</evidence>
<reference evidence="2 3" key="1">
    <citation type="submission" date="2014-04" db="EMBL/GenBank/DDBJ databases">
        <authorList>
            <consortium name="DOE Joint Genome Institute"/>
            <person name="Kuo A."/>
            <person name="Kohler A."/>
            <person name="Costa M.D."/>
            <person name="Nagy L.G."/>
            <person name="Floudas D."/>
            <person name="Copeland A."/>
            <person name="Barry K.W."/>
            <person name="Cichocki N."/>
            <person name="Veneault-Fourrey C."/>
            <person name="LaButti K."/>
            <person name="Lindquist E.A."/>
            <person name="Lipzen A."/>
            <person name="Lundell T."/>
            <person name="Morin E."/>
            <person name="Murat C."/>
            <person name="Sun H."/>
            <person name="Tunlid A."/>
            <person name="Henrissat B."/>
            <person name="Grigoriev I.V."/>
            <person name="Hibbett D.S."/>
            <person name="Martin F."/>
            <person name="Nordberg H.P."/>
            <person name="Cantor M.N."/>
            <person name="Hua S.X."/>
        </authorList>
    </citation>
    <scope>NUCLEOTIDE SEQUENCE [LARGE SCALE GENOMIC DNA]</scope>
    <source>
        <strain evidence="2 3">Marx 270</strain>
    </source>
</reference>
<dbReference type="OrthoDB" id="2676086at2759"/>
<dbReference type="EMBL" id="KN831975">
    <property type="protein sequence ID" value="KIO03644.1"/>
    <property type="molecule type" value="Genomic_DNA"/>
</dbReference>